<reference evidence="4" key="1">
    <citation type="submission" date="2022-11" db="EMBL/GenBank/DDBJ databases">
        <authorList>
            <person name="Morgan W.R."/>
            <person name="Tartar A."/>
        </authorList>
    </citation>
    <scope>NUCLEOTIDE SEQUENCE</scope>
    <source>
        <strain evidence="4">ARSEF 373</strain>
    </source>
</reference>
<organism evidence="4 5">
    <name type="scientific">Lagenidium giganteum</name>
    <dbReference type="NCBI Taxonomy" id="4803"/>
    <lineage>
        <taxon>Eukaryota</taxon>
        <taxon>Sar</taxon>
        <taxon>Stramenopiles</taxon>
        <taxon>Oomycota</taxon>
        <taxon>Peronosporomycetes</taxon>
        <taxon>Pythiales</taxon>
        <taxon>Pythiaceae</taxon>
    </lineage>
</organism>
<evidence type="ECO:0000313" key="4">
    <source>
        <dbReference type="EMBL" id="DAZ97327.1"/>
    </source>
</evidence>
<comment type="caution">
    <text evidence="4">The sequence shown here is derived from an EMBL/GenBank/DDBJ whole genome shotgun (WGS) entry which is preliminary data.</text>
</comment>
<dbReference type="PANTHER" id="PTHR12651">
    <property type="entry name" value="26S PROTEASOME NON-ATPASE REGULATORY SUBUNIT 9"/>
    <property type="match status" value="1"/>
</dbReference>
<reference evidence="4" key="2">
    <citation type="journal article" date="2023" name="Microbiol Resour">
        <title>Decontamination and Annotation of the Draft Genome Sequence of the Oomycete Lagenidium giganteum ARSEF 373.</title>
        <authorList>
            <person name="Morgan W.R."/>
            <person name="Tartar A."/>
        </authorList>
    </citation>
    <scope>NUCLEOTIDE SEQUENCE</scope>
    <source>
        <strain evidence="4">ARSEF 373</strain>
    </source>
</reference>
<dbReference type="GO" id="GO:0070682">
    <property type="term" value="P:proteasome regulatory particle assembly"/>
    <property type="evidence" value="ECO:0007669"/>
    <property type="project" value="InterPro"/>
</dbReference>
<dbReference type="InterPro" id="IPR040815">
    <property type="entry name" value="Nas2_N"/>
</dbReference>
<dbReference type="GO" id="GO:0005737">
    <property type="term" value="C:cytoplasm"/>
    <property type="evidence" value="ECO:0007669"/>
    <property type="project" value="TreeGrafter"/>
</dbReference>
<dbReference type="EMBL" id="DAKRPA010000139">
    <property type="protein sequence ID" value="DAZ97327.1"/>
    <property type="molecule type" value="Genomic_DNA"/>
</dbReference>
<proteinExistence type="predicted"/>
<sequence length="283" mass="30708">MTVDVLDEYARLSEAKDKIEAEIAAIAEELTGGANPPGLTGPLVDSEGFPRADIDVYRVRHQRHAFACLQTDHKAVMKQIEQMLPQVFAARTAAAKEPKTEPQPPRAPPAAPAVAMAPAARAASSVRKEIGCHRLLAASSDRLKKPFALVQSVQNGAVLLLLLRCFDALNRACLTMRCCCVQSPAATALLRAGDQVLVFGTADATNHRELEAVKEIVLRNVGSAIRVIVRRRPAIQKERVQGDSNDWEVEELVLTPQRWQGAGVLGCVLLPFQEDMATEAARP</sequence>
<dbReference type="InterPro" id="IPR036034">
    <property type="entry name" value="PDZ_sf"/>
</dbReference>
<evidence type="ECO:0000313" key="5">
    <source>
        <dbReference type="Proteomes" id="UP001146120"/>
    </source>
</evidence>
<evidence type="ECO:0000256" key="1">
    <source>
        <dbReference type="ARBA" id="ARBA00023186"/>
    </source>
</evidence>
<dbReference type="GO" id="GO:0005634">
    <property type="term" value="C:nucleus"/>
    <property type="evidence" value="ECO:0007669"/>
    <property type="project" value="TreeGrafter"/>
</dbReference>
<keyword evidence="5" id="KW-1185">Reference proteome</keyword>
<accession>A0AAV2YQQ5</accession>
<evidence type="ECO:0000256" key="2">
    <source>
        <dbReference type="SAM" id="MobiDB-lite"/>
    </source>
</evidence>
<dbReference type="Gene3D" id="6.10.140.1710">
    <property type="match status" value="1"/>
</dbReference>
<feature type="domain" description="Nas2 N-terminal" evidence="3">
    <location>
        <begin position="10"/>
        <end position="89"/>
    </location>
</feature>
<name>A0AAV2YQQ5_9STRA</name>
<dbReference type="AlphaFoldDB" id="A0AAV2YQQ5"/>
<feature type="compositionally biased region" description="Pro residues" evidence="2">
    <location>
        <begin position="101"/>
        <end position="111"/>
    </location>
</feature>
<dbReference type="InterPro" id="IPR035269">
    <property type="entry name" value="PSMD9"/>
</dbReference>
<feature type="region of interest" description="Disordered" evidence="2">
    <location>
        <begin position="92"/>
        <end position="111"/>
    </location>
</feature>
<dbReference type="Proteomes" id="UP001146120">
    <property type="component" value="Unassembled WGS sequence"/>
</dbReference>
<protein>
    <recommendedName>
        <fullName evidence="3">Nas2 N-terminal domain-containing protein</fullName>
    </recommendedName>
</protein>
<gene>
    <name evidence="4" type="ORF">N0F65_003691</name>
</gene>
<dbReference type="PANTHER" id="PTHR12651:SF1">
    <property type="entry name" value="26S PROTEASOME NON-ATPASE REGULATORY SUBUNIT 9"/>
    <property type="match status" value="1"/>
</dbReference>
<dbReference type="Pfam" id="PF18265">
    <property type="entry name" value="Nas2_N"/>
    <property type="match status" value="1"/>
</dbReference>
<dbReference type="Gene3D" id="2.30.42.10">
    <property type="match status" value="1"/>
</dbReference>
<keyword evidence="1" id="KW-0143">Chaperone</keyword>
<evidence type="ECO:0000259" key="3">
    <source>
        <dbReference type="Pfam" id="PF18265"/>
    </source>
</evidence>